<dbReference type="SUPFAM" id="SSF56672">
    <property type="entry name" value="DNA/RNA polymerases"/>
    <property type="match status" value="1"/>
</dbReference>
<comment type="caution">
    <text evidence="2">The sequence shown here is derived from an EMBL/GenBank/DDBJ whole genome shotgun (WGS) entry which is preliminary data.</text>
</comment>
<evidence type="ECO:0000313" key="2">
    <source>
        <dbReference type="EMBL" id="KAF2865363.1"/>
    </source>
</evidence>
<proteinExistence type="predicted"/>
<accession>A0A7C8M4D5</accession>
<sequence length="605" mass="67523">MDGARHPHRQPKRQLDSTILHFVSTDCFYASVFENETPALRSLPLAVQQKQIVVTCNYEARRRGLHKLQLIKDAKKTCPDVVIVLGEDLTRFRNASKELFNLLRSFSWNSRCERLGFDEVFMDVSDIVEHNLGLLNAHDLANSYFCLSKNDPTVGFTFDASELAGHTYPQPPNKELDASQDSLSLRLRLASHLARYLREQLESEKGYTCAVGISTNKLLAKLVGNLHKPNDQTTLLPPYSSEEDLDNVTSFMDGHEVGKIPGIGFKIANKLRAHVLQRPAEFDTALVYGGTKEDLLVADARRHPGMGPDMLEQLLSGPGTPHGIGPKIWGLLNGCDDAEVGQAREVPKQISIEDSYLRLDTLGEVIRELRMLAKSLLARLHTDLLDNDEETPAPDDVVPGPTTVPRRWLAYPKTIRLSTRPRPPDGSRNRSFARISRSAPMPNFVFSLKENKDTVSERLVTETLVPLFHKLHPEKSGWNLSLMNVAATNMADAASEKGGVGRDIGKMFKRQDDVLKQWRVEDTDVMEVEEKMEEVKAVLPAIPNGDKGGSEDLPTLSQEAKHSVNDQWESEDEDMADGDLFCCDQCGASMPSFAMVAHSRWHAQS</sequence>
<dbReference type="Proteomes" id="UP000481861">
    <property type="component" value="Unassembled WGS sequence"/>
</dbReference>
<organism evidence="2 3">
    <name type="scientific">Massariosphaeria phaeospora</name>
    <dbReference type="NCBI Taxonomy" id="100035"/>
    <lineage>
        <taxon>Eukaryota</taxon>
        <taxon>Fungi</taxon>
        <taxon>Dikarya</taxon>
        <taxon>Ascomycota</taxon>
        <taxon>Pezizomycotina</taxon>
        <taxon>Dothideomycetes</taxon>
        <taxon>Pleosporomycetidae</taxon>
        <taxon>Pleosporales</taxon>
        <taxon>Pleosporales incertae sedis</taxon>
        <taxon>Massariosphaeria</taxon>
    </lineage>
</organism>
<dbReference type="GO" id="GO:0006281">
    <property type="term" value="P:DNA repair"/>
    <property type="evidence" value="ECO:0007669"/>
    <property type="project" value="InterPro"/>
</dbReference>
<dbReference type="GO" id="GO:0003887">
    <property type="term" value="F:DNA-directed DNA polymerase activity"/>
    <property type="evidence" value="ECO:0007669"/>
    <property type="project" value="TreeGrafter"/>
</dbReference>
<dbReference type="PANTHER" id="PTHR46404:SF1">
    <property type="entry name" value="DNA POLYMERASE IOTA"/>
    <property type="match status" value="1"/>
</dbReference>
<dbReference type="FunFam" id="3.40.1170.60:FF:000006">
    <property type="entry name" value="DNA polymerase iota"/>
    <property type="match status" value="1"/>
</dbReference>
<feature type="domain" description="UmuC" evidence="1">
    <location>
        <begin position="20"/>
        <end position="264"/>
    </location>
</feature>
<evidence type="ECO:0000259" key="1">
    <source>
        <dbReference type="PROSITE" id="PS50173"/>
    </source>
</evidence>
<dbReference type="Gene3D" id="3.30.70.270">
    <property type="match status" value="1"/>
</dbReference>
<name>A0A7C8M4D5_9PLEO</name>
<dbReference type="GO" id="GO:0070987">
    <property type="term" value="P:error-free translesion synthesis"/>
    <property type="evidence" value="ECO:0007669"/>
    <property type="project" value="UniProtKB-ARBA"/>
</dbReference>
<keyword evidence="3" id="KW-1185">Reference proteome</keyword>
<dbReference type="InterPro" id="IPR043128">
    <property type="entry name" value="Rev_trsase/Diguanyl_cyclase"/>
</dbReference>
<gene>
    <name evidence="2" type="ORF">BDV95DRAFT_531382</name>
</gene>
<reference evidence="2 3" key="1">
    <citation type="submission" date="2020-01" db="EMBL/GenBank/DDBJ databases">
        <authorList>
            <consortium name="DOE Joint Genome Institute"/>
            <person name="Haridas S."/>
            <person name="Albert R."/>
            <person name="Binder M."/>
            <person name="Bloem J."/>
            <person name="Labutti K."/>
            <person name="Salamov A."/>
            <person name="Andreopoulos B."/>
            <person name="Baker S.E."/>
            <person name="Barry K."/>
            <person name="Bills G."/>
            <person name="Bluhm B.H."/>
            <person name="Cannon C."/>
            <person name="Castanera R."/>
            <person name="Culley D.E."/>
            <person name="Daum C."/>
            <person name="Ezra D."/>
            <person name="Gonzalez J.B."/>
            <person name="Henrissat B."/>
            <person name="Kuo A."/>
            <person name="Liang C."/>
            <person name="Lipzen A."/>
            <person name="Lutzoni F."/>
            <person name="Magnuson J."/>
            <person name="Mondo S."/>
            <person name="Nolan M."/>
            <person name="Ohm R."/>
            <person name="Pangilinan J."/>
            <person name="Park H.-J.H."/>
            <person name="Ramirez L."/>
            <person name="Alfaro M."/>
            <person name="Sun H."/>
            <person name="Tritt A."/>
            <person name="Yoshinaga Y."/>
            <person name="Zwiers L.-H.L."/>
            <person name="Turgeon B.G."/>
            <person name="Goodwin S.B."/>
            <person name="Spatafora J.W."/>
            <person name="Crous P.W."/>
            <person name="Grigoriev I.V."/>
        </authorList>
    </citation>
    <scope>NUCLEOTIDE SEQUENCE [LARGE SCALE GENOMIC DNA]</scope>
    <source>
        <strain evidence="2 3">CBS 611.86</strain>
    </source>
</reference>
<dbReference type="PANTHER" id="PTHR46404">
    <property type="entry name" value="DNA POLYMERASE IOTA"/>
    <property type="match status" value="1"/>
</dbReference>
<dbReference type="FunFam" id="3.30.70.270:FF:000067">
    <property type="entry name" value="DNA polymerase iota, putative"/>
    <property type="match status" value="1"/>
</dbReference>
<evidence type="ECO:0000313" key="3">
    <source>
        <dbReference type="Proteomes" id="UP000481861"/>
    </source>
</evidence>
<dbReference type="Gene3D" id="3.30.1490.100">
    <property type="entry name" value="DNA polymerase, Y-family, little finger domain"/>
    <property type="match status" value="1"/>
</dbReference>
<dbReference type="InterPro" id="IPR043502">
    <property type="entry name" value="DNA/RNA_pol_sf"/>
</dbReference>
<dbReference type="InterPro" id="IPR036775">
    <property type="entry name" value="DNA_pol_Y-fam_lit_finger_sf"/>
</dbReference>
<dbReference type="AlphaFoldDB" id="A0A7C8M4D5"/>
<dbReference type="GO" id="GO:0003684">
    <property type="term" value="F:damaged DNA binding"/>
    <property type="evidence" value="ECO:0007669"/>
    <property type="project" value="InterPro"/>
</dbReference>
<dbReference type="EMBL" id="JAADJZ010000034">
    <property type="protein sequence ID" value="KAF2865363.1"/>
    <property type="molecule type" value="Genomic_DNA"/>
</dbReference>
<dbReference type="Gene3D" id="3.40.1170.60">
    <property type="match status" value="1"/>
</dbReference>
<dbReference type="Pfam" id="PF00817">
    <property type="entry name" value="IMS"/>
    <property type="match status" value="1"/>
</dbReference>
<dbReference type="InterPro" id="IPR001126">
    <property type="entry name" value="UmuC"/>
</dbReference>
<dbReference type="PROSITE" id="PS50173">
    <property type="entry name" value="UMUC"/>
    <property type="match status" value="1"/>
</dbReference>
<protein>
    <recommendedName>
        <fullName evidence="1">UmuC domain-containing protein</fullName>
    </recommendedName>
</protein>
<dbReference type="OrthoDB" id="447129at2759"/>